<comment type="subcellular location">
    <subcellularLocation>
        <location evidence="1">Nucleus</location>
    </subcellularLocation>
</comment>
<dbReference type="InterPro" id="IPR026822">
    <property type="entry name" value="Spp2/MOS2_G-patch"/>
</dbReference>
<dbReference type="Pfam" id="PF12656">
    <property type="entry name" value="G-patch_2"/>
    <property type="match status" value="1"/>
</dbReference>
<feature type="compositionally biased region" description="Low complexity" evidence="4">
    <location>
        <begin position="10"/>
        <end position="21"/>
    </location>
</feature>
<keyword evidence="7" id="KW-1185">Reference proteome</keyword>
<evidence type="ECO:0000256" key="2">
    <source>
        <dbReference type="ARBA" id="ARBA00008576"/>
    </source>
</evidence>
<sequence length="432" mass="48461">MASKVLFTVRRPSPLSRAASSGVESDAGRLPRHLHSETPALGSPLAKNDEREQHYIDSSDEDDPDQDELVTGFDKFGVQRAKGEKKKHDAPLVIPALQNKDWKALARKRRSGNQFVPSAGAAQIGKDGSVGGLGTRDSINSGPVLSGIQIKKRSVTTQGESTTFEETSEDVEMVTPAEQETEDQKALRAILAESRGEAQYDGPVIDIIPTPVSETDALKQDVDELPESATLDDYARVPVSQFGAALLRGMGWKEGTAASRKPGKGLVEPYLPTSRPSLLGIGAKEQEVYDDGSKKTNKTRRPDKRYVPIIRQERSGTSTPDGGYSSREKRERSRSPRRSAAPSRRSSRSPDRYSRDGDSKRYDDRTHGSDTQRDDRDKDRRRDDDRDRDRSRRDDDRSRKRGDGDRPRDGEKYRSRDERDRSDWKREDRRRD</sequence>
<reference evidence="6" key="1">
    <citation type="submission" date="2020-11" db="EMBL/GenBank/DDBJ databases">
        <authorList>
            <consortium name="DOE Joint Genome Institute"/>
            <person name="Ahrendt S."/>
            <person name="Riley R."/>
            <person name="Andreopoulos W."/>
            <person name="Labutti K."/>
            <person name="Pangilinan J."/>
            <person name="Ruiz-Duenas F.J."/>
            <person name="Barrasa J.M."/>
            <person name="Sanchez-Garcia M."/>
            <person name="Camarero S."/>
            <person name="Miyauchi S."/>
            <person name="Serrano A."/>
            <person name="Linde D."/>
            <person name="Babiker R."/>
            <person name="Drula E."/>
            <person name="Ayuso-Fernandez I."/>
            <person name="Pacheco R."/>
            <person name="Padilla G."/>
            <person name="Ferreira P."/>
            <person name="Barriuso J."/>
            <person name="Kellner H."/>
            <person name="Castanera R."/>
            <person name="Alfaro M."/>
            <person name="Ramirez L."/>
            <person name="Pisabarro A.G."/>
            <person name="Kuo A."/>
            <person name="Tritt A."/>
            <person name="Lipzen A."/>
            <person name="He G."/>
            <person name="Yan M."/>
            <person name="Ng V."/>
            <person name="Cullen D."/>
            <person name="Martin F."/>
            <person name="Rosso M.-N."/>
            <person name="Henrissat B."/>
            <person name="Hibbett D."/>
            <person name="Martinez A.T."/>
            <person name="Grigoriev I.V."/>
        </authorList>
    </citation>
    <scope>NUCLEOTIDE SEQUENCE</scope>
    <source>
        <strain evidence="6">CBS 506.95</strain>
    </source>
</reference>
<evidence type="ECO:0000313" key="6">
    <source>
        <dbReference type="EMBL" id="KAF9528493.1"/>
    </source>
</evidence>
<gene>
    <name evidence="6" type="ORF">CPB83DRAFT_906775</name>
</gene>
<dbReference type="PROSITE" id="PS50174">
    <property type="entry name" value="G_PATCH"/>
    <property type="match status" value="1"/>
</dbReference>
<dbReference type="PANTHER" id="PTHR15818:SF2">
    <property type="entry name" value="G-PATCH DOMAIN AND KOW MOTIFS-CONTAINING PROTEIN"/>
    <property type="match status" value="1"/>
</dbReference>
<evidence type="ECO:0000256" key="1">
    <source>
        <dbReference type="ARBA" id="ARBA00004123"/>
    </source>
</evidence>
<feature type="compositionally biased region" description="Acidic residues" evidence="4">
    <location>
        <begin position="58"/>
        <end position="68"/>
    </location>
</feature>
<comment type="caution">
    <text evidence="6">The sequence shown here is derived from an EMBL/GenBank/DDBJ whole genome shotgun (WGS) entry which is preliminary data.</text>
</comment>
<feature type="compositionally biased region" description="Basic and acidic residues" evidence="4">
    <location>
        <begin position="348"/>
        <end position="432"/>
    </location>
</feature>
<feature type="compositionally biased region" description="Basic and acidic residues" evidence="4">
    <location>
        <begin position="284"/>
        <end position="294"/>
    </location>
</feature>
<dbReference type="GO" id="GO:0003676">
    <property type="term" value="F:nucleic acid binding"/>
    <property type="evidence" value="ECO:0007669"/>
    <property type="project" value="InterPro"/>
</dbReference>
<comment type="similarity">
    <text evidence="2">Belongs to the SPP2 family.</text>
</comment>
<dbReference type="AlphaFoldDB" id="A0A9P6EGI6"/>
<dbReference type="GO" id="GO:0005681">
    <property type="term" value="C:spliceosomal complex"/>
    <property type="evidence" value="ECO:0007669"/>
    <property type="project" value="TreeGrafter"/>
</dbReference>
<dbReference type="InterPro" id="IPR045166">
    <property type="entry name" value="Spp2-like"/>
</dbReference>
<feature type="compositionally biased region" description="Basic and acidic residues" evidence="4">
    <location>
        <begin position="47"/>
        <end position="57"/>
    </location>
</feature>
<evidence type="ECO:0000313" key="7">
    <source>
        <dbReference type="Proteomes" id="UP000807306"/>
    </source>
</evidence>
<proteinExistence type="inferred from homology"/>
<protein>
    <submittedName>
        <fullName evidence="6">DExH-box splicing factor binding site-domain-containing protein</fullName>
    </submittedName>
</protein>
<dbReference type="PANTHER" id="PTHR15818">
    <property type="entry name" value="G PATCH AND KOW-CONTAINING"/>
    <property type="match status" value="1"/>
</dbReference>
<dbReference type="EMBL" id="MU157852">
    <property type="protein sequence ID" value="KAF9528493.1"/>
    <property type="molecule type" value="Genomic_DNA"/>
</dbReference>
<evidence type="ECO:0000256" key="4">
    <source>
        <dbReference type="SAM" id="MobiDB-lite"/>
    </source>
</evidence>
<dbReference type="GO" id="GO:0000398">
    <property type="term" value="P:mRNA splicing, via spliceosome"/>
    <property type="evidence" value="ECO:0007669"/>
    <property type="project" value="InterPro"/>
</dbReference>
<name>A0A9P6EGI6_9AGAR</name>
<feature type="region of interest" description="Disordered" evidence="4">
    <location>
        <begin position="255"/>
        <end position="432"/>
    </location>
</feature>
<feature type="region of interest" description="Disordered" evidence="4">
    <location>
        <begin position="108"/>
        <end position="184"/>
    </location>
</feature>
<feature type="region of interest" description="Disordered" evidence="4">
    <location>
        <begin position="1"/>
        <end position="69"/>
    </location>
</feature>
<evidence type="ECO:0000259" key="5">
    <source>
        <dbReference type="PROSITE" id="PS50174"/>
    </source>
</evidence>
<dbReference type="OrthoDB" id="5577072at2759"/>
<organism evidence="6 7">
    <name type="scientific">Crepidotus variabilis</name>
    <dbReference type="NCBI Taxonomy" id="179855"/>
    <lineage>
        <taxon>Eukaryota</taxon>
        <taxon>Fungi</taxon>
        <taxon>Dikarya</taxon>
        <taxon>Basidiomycota</taxon>
        <taxon>Agaricomycotina</taxon>
        <taxon>Agaricomycetes</taxon>
        <taxon>Agaricomycetidae</taxon>
        <taxon>Agaricales</taxon>
        <taxon>Agaricineae</taxon>
        <taxon>Crepidotaceae</taxon>
        <taxon>Crepidotus</taxon>
    </lineage>
</organism>
<dbReference type="InterPro" id="IPR000467">
    <property type="entry name" value="G_patch_dom"/>
</dbReference>
<feature type="domain" description="G-patch" evidence="5">
    <location>
        <begin position="239"/>
        <end position="286"/>
    </location>
</feature>
<dbReference type="Proteomes" id="UP000807306">
    <property type="component" value="Unassembled WGS sequence"/>
</dbReference>
<accession>A0A9P6EGI6</accession>
<evidence type="ECO:0000256" key="3">
    <source>
        <dbReference type="ARBA" id="ARBA00023242"/>
    </source>
</evidence>
<feature type="compositionally biased region" description="Polar residues" evidence="4">
    <location>
        <begin position="155"/>
        <end position="165"/>
    </location>
</feature>
<keyword evidence="3" id="KW-0539">Nucleus</keyword>